<keyword evidence="8 11" id="KW-1133">Transmembrane helix</keyword>
<comment type="catalytic activity">
    <reaction evidence="1">
        <text>ATP + protein L-histidine = ADP + protein N-phospho-L-histidine.</text>
        <dbReference type="EC" id="2.7.13.3"/>
    </reaction>
</comment>
<evidence type="ECO:0000256" key="6">
    <source>
        <dbReference type="ARBA" id="ARBA00022692"/>
    </source>
</evidence>
<keyword evidence="10 11" id="KW-0472">Membrane</keyword>
<dbReference type="Gene3D" id="3.30.565.10">
    <property type="entry name" value="Histidine kinase-like ATPase, C-terminal domain"/>
    <property type="match status" value="1"/>
</dbReference>
<dbReference type="InterPro" id="IPR050428">
    <property type="entry name" value="TCS_sensor_his_kinase"/>
</dbReference>
<comment type="subcellular location">
    <subcellularLocation>
        <location evidence="2">Cell membrane</location>
    </subcellularLocation>
</comment>
<dbReference type="CDD" id="cd00075">
    <property type="entry name" value="HATPase"/>
    <property type="match status" value="1"/>
</dbReference>
<evidence type="ECO:0000256" key="10">
    <source>
        <dbReference type="ARBA" id="ARBA00023136"/>
    </source>
</evidence>
<feature type="domain" description="Histidine kinase" evidence="12">
    <location>
        <begin position="254"/>
        <end position="463"/>
    </location>
</feature>
<keyword evidence="5" id="KW-0808">Transferase</keyword>
<protein>
    <recommendedName>
        <fullName evidence="3">histidine kinase</fullName>
        <ecNumber evidence="3">2.7.13.3</ecNumber>
    </recommendedName>
</protein>
<name>A0ABP6BZJ0_9ACTN</name>
<dbReference type="GO" id="GO:0016301">
    <property type="term" value="F:kinase activity"/>
    <property type="evidence" value="ECO:0007669"/>
    <property type="project" value="UniProtKB-KW"/>
</dbReference>
<feature type="transmembrane region" description="Helical" evidence="11">
    <location>
        <begin position="165"/>
        <end position="186"/>
    </location>
</feature>
<evidence type="ECO:0000259" key="12">
    <source>
        <dbReference type="PROSITE" id="PS50109"/>
    </source>
</evidence>
<gene>
    <name evidence="14" type="ORF">GCM10010411_28700</name>
</gene>
<evidence type="ECO:0000256" key="5">
    <source>
        <dbReference type="ARBA" id="ARBA00022679"/>
    </source>
</evidence>
<evidence type="ECO:0000256" key="9">
    <source>
        <dbReference type="ARBA" id="ARBA00023012"/>
    </source>
</evidence>
<dbReference type="Gene3D" id="6.10.340.10">
    <property type="match status" value="1"/>
</dbReference>
<dbReference type="PANTHER" id="PTHR45436:SF5">
    <property type="entry name" value="SENSOR HISTIDINE KINASE TRCS"/>
    <property type="match status" value="1"/>
</dbReference>
<dbReference type="EC" id="2.7.13.3" evidence="3"/>
<evidence type="ECO:0000259" key="13">
    <source>
        <dbReference type="PROSITE" id="PS50885"/>
    </source>
</evidence>
<dbReference type="Proteomes" id="UP001501509">
    <property type="component" value="Unassembled WGS sequence"/>
</dbReference>
<dbReference type="PROSITE" id="PS50109">
    <property type="entry name" value="HIS_KIN"/>
    <property type="match status" value="1"/>
</dbReference>
<evidence type="ECO:0000256" key="11">
    <source>
        <dbReference type="SAM" id="Phobius"/>
    </source>
</evidence>
<dbReference type="SMART" id="SM00387">
    <property type="entry name" value="HATPase_c"/>
    <property type="match status" value="1"/>
</dbReference>
<dbReference type="InterPro" id="IPR036097">
    <property type="entry name" value="HisK_dim/P_sf"/>
</dbReference>
<dbReference type="CDD" id="cd00082">
    <property type="entry name" value="HisKA"/>
    <property type="match status" value="1"/>
</dbReference>
<evidence type="ECO:0000313" key="15">
    <source>
        <dbReference type="Proteomes" id="UP001501509"/>
    </source>
</evidence>
<evidence type="ECO:0000256" key="2">
    <source>
        <dbReference type="ARBA" id="ARBA00004236"/>
    </source>
</evidence>
<keyword evidence="7 14" id="KW-0418">Kinase</keyword>
<keyword evidence="4" id="KW-0597">Phosphoprotein</keyword>
<evidence type="ECO:0000256" key="1">
    <source>
        <dbReference type="ARBA" id="ARBA00000085"/>
    </source>
</evidence>
<dbReference type="Pfam" id="PF00512">
    <property type="entry name" value="HisKA"/>
    <property type="match status" value="1"/>
</dbReference>
<dbReference type="InterPro" id="IPR036890">
    <property type="entry name" value="HATPase_C_sf"/>
</dbReference>
<feature type="domain" description="HAMP" evidence="13">
    <location>
        <begin position="187"/>
        <end position="246"/>
    </location>
</feature>
<evidence type="ECO:0000313" key="14">
    <source>
        <dbReference type="EMBL" id="GAA2593805.1"/>
    </source>
</evidence>
<dbReference type="CDD" id="cd06225">
    <property type="entry name" value="HAMP"/>
    <property type="match status" value="1"/>
</dbReference>
<evidence type="ECO:0000256" key="7">
    <source>
        <dbReference type="ARBA" id="ARBA00022777"/>
    </source>
</evidence>
<evidence type="ECO:0000256" key="4">
    <source>
        <dbReference type="ARBA" id="ARBA00022553"/>
    </source>
</evidence>
<accession>A0ABP6BZJ0</accession>
<dbReference type="SMART" id="SM00388">
    <property type="entry name" value="HisKA"/>
    <property type="match status" value="1"/>
</dbReference>
<dbReference type="SUPFAM" id="SSF55874">
    <property type="entry name" value="ATPase domain of HSP90 chaperone/DNA topoisomerase II/histidine kinase"/>
    <property type="match status" value="1"/>
</dbReference>
<keyword evidence="9" id="KW-0902">Two-component regulatory system</keyword>
<dbReference type="InterPro" id="IPR004358">
    <property type="entry name" value="Sig_transdc_His_kin-like_C"/>
</dbReference>
<comment type="caution">
    <text evidence="14">The sequence shown here is derived from an EMBL/GenBank/DDBJ whole genome shotgun (WGS) entry which is preliminary data.</text>
</comment>
<dbReference type="PRINTS" id="PR00344">
    <property type="entry name" value="BCTRLSENSOR"/>
</dbReference>
<dbReference type="PROSITE" id="PS50885">
    <property type="entry name" value="HAMP"/>
    <property type="match status" value="1"/>
</dbReference>
<dbReference type="Pfam" id="PF00672">
    <property type="entry name" value="HAMP"/>
    <property type="match status" value="1"/>
</dbReference>
<evidence type="ECO:0000256" key="3">
    <source>
        <dbReference type="ARBA" id="ARBA00012438"/>
    </source>
</evidence>
<proteinExistence type="predicted"/>
<dbReference type="InterPro" id="IPR003660">
    <property type="entry name" value="HAMP_dom"/>
</dbReference>
<dbReference type="InterPro" id="IPR003594">
    <property type="entry name" value="HATPase_dom"/>
</dbReference>
<evidence type="ECO:0000256" key="8">
    <source>
        <dbReference type="ARBA" id="ARBA00022989"/>
    </source>
</evidence>
<dbReference type="RefSeq" id="WP_344541143.1">
    <property type="nucleotide sequence ID" value="NZ_BAAATD010000003.1"/>
</dbReference>
<dbReference type="PANTHER" id="PTHR45436">
    <property type="entry name" value="SENSOR HISTIDINE KINASE YKOH"/>
    <property type="match status" value="1"/>
</dbReference>
<keyword evidence="6 11" id="KW-0812">Transmembrane</keyword>
<feature type="transmembrane region" description="Helical" evidence="11">
    <location>
        <begin position="18"/>
        <end position="41"/>
    </location>
</feature>
<dbReference type="EMBL" id="BAAATD010000003">
    <property type="protein sequence ID" value="GAA2593805.1"/>
    <property type="molecule type" value="Genomic_DNA"/>
</dbReference>
<reference evidence="15" key="1">
    <citation type="journal article" date="2019" name="Int. J. Syst. Evol. Microbiol.">
        <title>The Global Catalogue of Microorganisms (GCM) 10K type strain sequencing project: providing services to taxonomists for standard genome sequencing and annotation.</title>
        <authorList>
            <consortium name="The Broad Institute Genomics Platform"/>
            <consortium name="The Broad Institute Genome Sequencing Center for Infectious Disease"/>
            <person name="Wu L."/>
            <person name="Ma J."/>
        </authorList>
    </citation>
    <scope>NUCLEOTIDE SEQUENCE [LARGE SCALE GENOMIC DNA]</scope>
    <source>
        <strain evidence="15">JCM 6833</strain>
    </source>
</reference>
<dbReference type="InterPro" id="IPR003661">
    <property type="entry name" value="HisK_dim/P_dom"/>
</dbReference>
<sequence>MSGGLAARWRRSRLRSRLAVTTAGVMALIVAGLTTGVYIAVRHELDWQLNLSLRRHLDDLRERPDPWLRTVTTPWTSSASCSLRGTNVCAQTIPAGTPPGTMGDSGMPVTADAARVAAGRSSSAYSDVEVNGARGRALTIPVEGGALQVAIQAQTYANSVARLKVLLGVLGAAGVVLAAGGGWLVARAGLGRVSRLTDTAELIAATGDPRRRSELPVADGAPGRDEVARLAASFDTMLDVLERSLAARRQLVADASHELRTPLTALRTNIDILGFGDRITPGQRERAVTALDGQLRSITDLVNDLVELARGKEPPALLEDVRLDELVLGVVRAARANWPHVVFEAETGEAVVSGVPARLARLVSTVLDNATKFSPDGGTVEVKVTAGDGAELTVRDHGPGIAAEDLPHVFDHFYRARSARALPGSGLGLAMARQIAVSHAAVLDAENAPGGGTLIRLRFPGQG</sequence>
<dbReference type="SUPFAM" id="SSF47384">
    <property type="entry name" value="Homodimeric domain of signal transducing histidine kinase"/>
    <property type="match status" value="1"/>
</dbReference>
<keyword evidence="15" id="KW-1185">Reference proteome</keyword>
<dbReference type="InterPro" id="IPR005467">
    <property type="entry name" value="His_kinase_dom"/>
</dbReference>
<dbReference type="SMART" id="SM00304">
    <property type="entry name" value="HAMP"/>
    <property type="match status" value="1"/>
</dbReference>
<organism evidence="14 15">
    <name type="scientific">Actinomadura fulvescens</name>
    <dbReference type="NCBI Taxonomy" id="46160"/>
    <lineage>
        <taxon>Bacteria</taxon>
        <taxon>Bacillati</taxon>
        <taxon>Actinomycetota</taxon>
        <taxon>Actinomycetes</taxon>
        <taxon>Streptosporangiales</taxon>
        <taxon>Thermomonosporaceae</taxon>
        <taxon>Actinomadura</taxon>
    </lineage>
</organism>
<dbReference type="Pfam" id="PF02518">
    <property type="entry name" value="HATPase_c"/>
    <property type="match status" value="1"/>
</dbReference>
<dbReference type="Gene3D" id="1.10.287.130">
    <property type="match status" value="1"/>
</dbReference>